<name>A0AAV2NH25_9HYME</name>
<dbReference type="AlphaFoldDB" id="A0AAV2NH25"/>
<dbReference type="Proteomes" id="UP001497644">
    <property type="component" value="Chromosome 14"/>
</dbReference>
<keyword evidence="2" id="KW-1185">Reference proteome</keyword>
<accession>A0AAV2NH25</accession>
<proteinExistence type="predicted"/>
<sequence length="69" mass="7964">MPTSTPLAYSRLRQISYAWRIHQIVEQQRVPINERCVDYESWVIRCRGGTCFAVTRACSTTGFTRALPD</sequence>
<protein>
    <submittedName>
        <fullName evidence="1">Uncharacterized protein</fullName>
    </submittedName>
</protein>
<organism evidence="1 2">
    <name type="scientific">Lasius platythorax</name>
    <dbReference type="NCBI Taxonomy" id="488582"/>
    <lineage>
        <taxon>Eukaryota</taxon>
        <taxon>Metazoa</taxon>
        <taxon>Ecdysozoa</taxon>
        <taxon>Arthropoda</taxon>
        <taxon>Hexapoda</taxon>
        <taxon>Insecta</taxon>
        <taxon>Pterygota</taxon>
        <taxon>Neoptera</taxon>
        <taxon>Endopterygota</taxon>
        <taxon>Hymenoptera</taxon>
        <taxon>Apocrita</taxon>
        <taxon>Aculeata</taxon>
        <taxon>Formicoidea</taxon>
        <taxon>Formicidae</taxon>
        <taxon>Formicinae</taxon>
        <taxon>Lasius</taxon>
        <taxon>Lasius</taxon>
    </lineage>
</organism>
<evidence type="ECO:0000313" key="2">
    <source>
        <dbReference type="Proteomes" id="UP001497644"/>
    </source>
</evidence>
<dbReference type="EMBL" id="OZ034837">
    <property type="protein sequence ID" value="CAL1678734.1"/>
    <property type="molecule type" value="Genomic_DNA"/>
</dbReference>
<evidence type="ECO:0000313" key="1">
    <source>
        <dbReference type="EMBL" id="CAL1678734.1"/>
    </source>
</evidence>
<gene>
    <name evidence="1" type="ORF">LPLAT_LOCUS4518</name>
</gene>
<reference evidence="1" key="1">
    <citation type="submission" date="2024-04" db="EMBL/GenBank/DDBJ databases">
        <authorList>
            <consortium name="Molecular Ecology Group"/>
        </authorList>
    </citation>
    <scope>NUCLEOTIDE SEQUENCE</scope>
</reference>